<name>A0A5J5FAL7_9PEZI</name>
<reference evidence="4 5" key="1">
    <citation type="submission" date="2019-09" db="EMBL/GenBank/DDBJ databases">
        <title>Draft genome of the ectomycorrhizal ascomycete Sphaerosporella brunnea.</title>
        <authorList>
            <consortium name="DOE Joint Genome Institute"/>
            <person name="Benucci G.M."/>
            <person name="Marozzi G."/>
            <person name="Antonielli L."/>
            <person name="Sanchez S."/>
            <person name="Marco P."/>
            <person name="Wang X."/>
            <person name="Falini L.B."/>
            <person name="Barry K."/>
            <person name="Haridas S."/>
            <person name="Lipzen A."/>
            <person name="Labutti K."/>
            <person name="Grigoriev I.V."/>
            <person name="Murat C."/>
            <person name="Martin F."/>
            <person name="Albertini E."/>
            <person name="Donnini D."/>
            <person name="Bonito G."/>
        </authorList>
    </citation>
    <scope>NUCLEOTIDE SEQUENCE [LARGE SCALE GENOMIC DNA]</scope>
    <source>
        <strain evidence="4 5">Sb_GMNB300</strain>
    </source>
</reference>
<dbReference type="SUPFAM" id="SSF53474">
    <property type="entry name" value="alpha/beta-Hydrolases"/>
    <property type="match status" value="1"/>
</dbReference>
<dbReference type="InterPro" id="IPR001375">
    <property type="entry name" value="Peptidase_S9_cat"/>
</dbReference>
<dbReference type="InterPro" id="IPR050300">
    <property type="entry name" value="GDXG_lipolytic_enzyme"/>
</dbReference>
<evidence type="ECO:0000256" key="1">
    <source>
        <dbReference type="ARBA" id="ARBA00022801"/>
    </source>
</evidence>
<keyword evidence="5" id="KW-1185">Reference proteome</keyword>
<keyword evidence="1 4" id="KW-0378">Hydrolase</keyword>
<dbReference type="GO" id="GO:0006508">
    <property type="term" value="P:proteolysis"/>
    <property type="evidence" value="ECO:0007669"/>
    <property type="project" value="InterPro"/>
</dbReference>
<comment type="caution">
    <text evidence="4">The sequence shown here is derived from an EMBL/GenBank/DDBJ whole genome shotgun (WGS) entry which is preliminary data.</text>
</comment>
<feature type="domain" description="BD-FAE-like" evidence="3">
    <location>
        <begin position="50"/>
        <end position="157"/>
    </location>
</feature>
<sequence length="366" mass="40174">MMSSCLPMVSRFFYRPKRAAKELPPASPLPPPPKTYIYSTPVPGVELCVDVYLPATPLAGWPSPTILFFHGGGLLYGARDIISRALCEDALKRNWSFLSYDYRKLSPCSGHDILTDLHAAFTHYHTTLVPAHNLSATNIFVAGYSSGGYLAQLAGVHWEPKPLGLFLVAAQGGKLLSDGYYGVKGEPQELGELPEACRRYLSIPAAEGARVVGPLSQSGEDEEEFRARLQLAGEMWRRGIRLDLLTGIPGLSAQLREYAAEASGGLCLAHIIPHSARPLFPELTLDESFPPSYIVHGDADTTVLPEESFALKERLKRKNVPCELVLVKDATHAALAGDMVYREYMAGVMRFFEGRLVGDEEEEEVV</sequence>
<dbReference type="OrthoDB" id="19653at2759"/>
<dbReference type="Pfam" id="PF20434">
    <property type="entry name" value="BD-FAE"/>
    <property type="match status" value="1"/>
</dbReference>
<dbReference type="PANTHER" id="PTHR48081">
    <property type="entry name" value="AB HYDROLASE SUPERFAMILY PROTEIN C4A8.06C"/>
    <property type="match status" value="1"/>
</dbReference>
<dbReference type="GO" id="GO:0008236">
    <property type="term" value="F:serine-type peptidase activity"/>
    <property type="evidence" value="ECO:0007669"/>
    <property type="project" value="InterPro"/>
</dbReference>
<proteinExistence type="predicted"/>
<dbReference type="InterPro" id="IPR029058">
    <property type="entry name" value="AB_hydrolase_fold"/>
</dbReference>
<organism evidence="4 5">
    <name type="scientific">Sphaerosporella brunnea</name>
    <dbReference type="NCBI Taxonomy" id="1250544"/>
    <lineage>
        <taxon>Eukaryota</taxon>
        <taxon>Fungi</taxon>
        <taxon>Dikarya</taxon>
        <taxon>Ascomycota</taxon>
        <taxon>Pezizomycotina</taxon>
        <taxon>Pezizomycetes</taxon>
        <taxon>Pezizales</taxon>
        <taxon>Pyronemataceae</taxon>
        <taxon>Sphaerosporella</taxon>
    </lineage>
</organism>
<feature type="domain" description="Peptidase S9 prolyl oligopeptidase catalytic" evidence="2">
    <location>
        <begin position="290"/>
        <end position="353"/>
    </location>
</feature>
<evidence type="ECO:0000313" key="5">
    <source>
        <dbReference type="Proteomes" id="UP000326924"/>
    </source>
</evidence>
<gene>
    <name evidence="4" type="ORF">FN846DRAFT_805855</name>
</gene>
<accession>A0A5J5FAL7</accession>
<dbReference type="Gene3D" id="3.40.50.1820">
    <property type="entry name" value="alpha/beta hydrolase"/>
    <property type="match status" value="1"/>
</dbReference>
<evidence type="ECO:0000259" key="2">
    <source>
        <dbReference type="Pfam" id="PF00326"/>
    </source>
</evidence>
<dbReference type="Pfam" id="PF00326">
    <property type="entry name" value="Peptidase_S9"/>
    <property type="match status" value="1"/>
</dbReference>
<dbReference type="AlphaFoldDB" id="A0A5J5FAL7"/>
<dbReference type="EMBL" id="VXIS01000004">
    <property type="protein sequence ID" value="KAA8914636.1"/>
    <property type="molecule type" value="Genomic_DNA"/>
</dbReference>
<dbReference type="Proteomes" id="UP000326924">
    <property type="component" value="Unassembled WGS sequence"/>
</dbReference>
<dbReference type="InterPro" id="IPR049492">
    <property type="entry name" value="BD-FAE-like_dom"/>
</dbReference>
<protein>
    <submittedName>
        <fullName evidence="4">Alpha/Beta hydrolase protein</fullName>
    </submittedName>
</protein>
<evidence type="ECO:0000259" key="3">
    <source>
        <dbReference type="Pfam" id="PF20434"/>
    </source>
</evidence>
<evidence type="ECO:0000313" key="4">
    <source>
        <dbReference type="EMBL" id="KAA8914636.1"/>
    </source>
</evidence>
<dbReference type="InParanoid" id="A0A5J5FAL7"/>